<feature type="binding site" evidence="2">
    <location>
        <position position="253"/>
    </location>
    <ligand>
        <name>FAD</name>
        <dbReference type="ChEBI" id="CHEBI:57692"/>
    </ligand>
</feature>
<keyword evidence="2" id="KW-0274">FAD</keyword>
<proteinExistence type="inferred from homology"/>
<dbReference type="Pfam" id="PF05199">
    <property type="entry name" value="GMC_oxred_C"/>
    <property type="match status" value="1"/>
</dbReference>
<evidence type="ECO:0000313" key="4">
    <source>
        <dbReference type="EMBL" id="CZR62816.1"/>
    </source>
</evidence>
<sequence length="625" mass="68305">MASSSNLAAPLSDLSKEYDFIIIGGGTAGLTIASRLSEIPDFNVLVLEAGADRSSDPKILTPGLAGSLYDDPTYDWEFMTVPQKELRGRCVPQPRGKVLGGSSAIYQMKITYNSQKAWDAWAVMGNPSWTAKSMRPYERKFHTYHPHTAATEEGILQYTAEFSHLDEYMSGDDGPIQIQFGGEGSFKQIDTDFYKTMKSLKEEMGWNEKTMGGTASPNSIDPKTKARSFAVTGYLGPEVQKRGNLHVVTEALVERILLEKTGVETSVKGVKFTSDGQTFEVNAGKEVILCAGAFHSPAILELSGIGDPKLLKTHGIEVLIDNPNVGENLQDHAMPSVSFEAAEGVPTADVLMRNPSIMDSLVAMYEKDQSGPLSDIFRICAWAPSTLFDPSSEEELKAILKETSDDTKNKEFEDALVDLFKSEDGTTTQYMFGKIGFDVKGGKTITEIFGRNSTGAIGDSNFITIMASQNHPFSKGNVHIASSSPREKPLVDPKYMSHPLDMEISARHVQFMHKIISTPPLSHYFKPNGRRLPGGFADGKAPSLDEAKEIVRDSLMTHLHPVGTCAMLPRNKGGVVDERLRAYGVKGLRVCDASIFPVAVRGNPITAVYAVAEKGADIIKEDWKM</sequence>
<dbReference type="InterPro" id="IPR007867">
    <property type="entry name" value="GMC_OxRtase_C"/>
</dbReference>
<feature type="binding site" evidence="2">
    <location>
        <position position="98"/>
    </location>
    <ligand>
        <name>FAD</name>
        <dbReference type="ChEBI" id="CHEBI:57692"/>
    </ligand>
</feature>
<organism evidence="4 5">
    <name type="scientific">Phialocephala subalpina</name>
    <dbReference type="NCBI Taxonomy" id="576137"/>
    <lineage>
        <taxon>Eukaryota</taxon>
        <taxon>Fungi</taxon>
        <taxon>Dikarya</taxon>
        <taxon>Ascomycota</taxon>
        <taxon>Pezizomycotina</taxon>
        <taxon>Leotiomycetes</taxon>
        <taxon>Helotiales</taxon>
        <taxon>Mollisiaceae</taxon>
        <taxon>Phialocephala</taxon>
        <taxon>Phialocephala fortinii species complex</taxon>
    </lineage>
</organism>
<dbReference type="InterPro" id="IPR000172">
    <property type="entry name" value="GMC_OxRdtase_N"/>
</dbReference>
<dbReference type="STRING" id="576137.A0A1L7XCU2"/>
<dbReference type="Pfam" id="PF00732">
    <property type="entry name" value="GMC_oxred_N"/>
    <property type="match status" value="1"/>
</dbReference>
<evidence type="ECO:0000259" key="3">
    <source>
        <dbReference type="PROSITE" id="PS00624"/>
    </source>
</evidence>
<protein>
    <submittedName>
        <fullName evidence="4">Related to Glucose dehydrogenase [acceptor]</fullName>
    </submittedName>
</protein>
<comment type="cofactor">
    <cofactor evidence="2">
        <name>FAD</name>
        <dbReference type="ChEBI" id="CHEBI:57692"/>
    </cofactor>
</comment>
<gene>
    <name evidence="4" type="ORF">PAC_12713</name>
</gene>
<dbReference type="Proteomes" id="UP000184330">
    <property type="component" value="Unassembled WGS sequence"/>
</dbReference>
<evidence type="ECO:0000256" key="2">
    <source>
        <dbReference type="PIRSR" id="PIRSR000137-2"/>
    </source>
</evidence>
<dbReference type="InterPro" id="IPR036188">
    <property type="entry name" value="FAD/NAD-bd_sf"/>
</dbReference>
<dbReference type="AlphaFoldDB" id="A0A1L7XCU2"/>
<keyword evidence="2" id="KW-0285">Flavoprotein</keyword>
<accession>A0A1L7XCU2</accession>
<dbReference type="SUPFAM" id="SSF54373">
    <property type="entry name" value="FAD-linked reductases, C-terminal domain"/>
    <property type="match status" value="1"/>
</dbReference>
<dbReference type="OrthoDB" id="269227at2759"/>
<dbReference type="SUPFAM" id="SSF51905">
    <property type="entry name" value="FAD/NAD(P)-binding domain"/>
    <property type="match status" value="1"/>
</dbReference>
<dbReference type="GO" id="GO:0016614">
    <property type="term" value="F:oxidoreductase activity, acting on CH-OH group of donors"/>
    <property type="evidence" value="ECO:0007669"/>
    <property type="project" value="InterPro"/>
</dbReference>
<dbReference type="EMBL" id="FJOG01000022">
    <property type="protein sequence ID" value="CZR62816.1"/>
    <property type="molecule type" value="Genomic_DNA"/>
</dbReference>
<reference evidence="4 5" key="1">
    <citation type="submission" date="2016-03" db="EMBL/GenBank/DDBJ databases">
        <authorList>
            <person name="Ploux O."/>
        </authorList>
    </citation>
    <scope>NUCLEOTIDE SEQUENCE [LARGE SCALE GENOMIC DNA]</scope>
    <source>
        <strain evidence="4 5">UAMH 11012</strain>
    </source>
</reference>
<name>A0A1L7XCU2_9HELO</name>
<dbReference type="GO" id="GO:0050660">
    <property type="term" value="F:flavin adenine dinucleotide binding"/>
    <property type="evidence" value="ECO:0007669"/>
    <property type="project" value="InterPro"/>
</dbReference>
<dbReference type="Gene3D" id="3.30.560.10">
    <property type="entry name" value="Glucose Oxidase, domain 3"/>
    <property type="match status" value="1"/>
</dbReference>
<comment type="similarity">
    <text evidence="1">Belongs to the GMC oxidoreductase family.</text>
</comment>
<feature type="domain" description="Glucose-methanol-choline oxidoreductase N-terminal" evidence="3">
    <location>
        <begin position="292"/>
        <end position="306"/>
    </location>
</feature>
<dbReference type="Gene3D" id="3.50.50.60">
    <property type="entry name" value="FAD/NAD(P)-binding domain"/>
    <property type="match status" value="1"/>
</dbReference>
<dbReference type="PROSITE" id="PS00624">
    <property type="entry name" value="GMC_OXRED_2"/>
    <property type="match status" value="1"/>
</dbReference>
<dbReference type="InterPro" id="IPR012132">
    <property type="entry name" value="GMC_OxRdtase"/>
</dbReference>
<keyword evidence="5" id="KW-1185">Reference proteome</keyword>
<dbReference type="PANTHER" id="PTHR11552">
    <property type="entry name" value="GLUCOSE-METHANOL-CHOLINE GMC OXIDOREDUCTASE"/>
    <property type="match status" value="1"/>
</dbReference>
<evidence type="ECO:0000313" key="5">
    <source>
        <dbReference type="Proteomes" id="UP000184330"/>
    </source>
</evidence>
<dbReference type="PANTHER" id="PTHR11552:SF210">
    <property type="entry name" value="GLUCOSE-METHANOL-CHOLINE OXIDOREDUCTASE N-TERMINAL DOMAIN-CONTAINING PROTEIN-RELATED"/>
    <property type="match status" value="1"/>
</dbReference>
<evidence type="ECO:0000256" key="1">
    <source>
        <dbReference type="ARBA" id="ARBA00010790"/>
    </source>
</evidence>
<dbReference type="PIRSF" id="PIRSF000137">
    <property type="entry name" value="Alcohol_oxidase"/>
    <property type="match status" value="1"/>
</dbReference>